<evidence type="ECO:0000313" key="2">
    <source>
        <dbReference type="Proteomes" id="UP000308600"/>
    </source>
</evidence>
<reference evidence="1 2" key="1">
    <citation type="journal article" date="2019" name="Nat. Ecol. Evol.">
        <title>Megaphylogeny resolves global patterns of mushroom evolution.</title>
        <authorList>
            <person name="Varga T."/>
            <person name="Krizsan K."/>
            <person name="Foldi C."/>
            <person name="Dima B."/>
            <person name="Sanchez-Garcia M."/>
            <person name="Sanchez-Ramirez S."/>
            <person name="Szollosi G.J."/>
            <person name="Szarkandi J.G."/>
            <person name="Papp V."/>
            <person name="Albert L."/>
            <person name="Andreopoulos W."/>
            <person name="Angelini C."/>
            <person name="Antonin V."/>
            <person name="Barry K.W."/>
            <person name="Bougher N.L."/>
            <person name="Buchanan P."/>
            <person name="Buyck B."/>
            <person name="Bense V."/>
            <person name="Catcheside P."/>
            <person name="Chovatia M."/>
            <person name="Cooper J."/>
            <person name="Damon W."/>
            <person name="Desjardin D."/>
            <person name="Finy P."/>
            <person name="Geml J."/>
            <person name="Haridas S."/>
            <person name="Hughes K."/>
            <person name="Justo A."/>
            <person name="Karasinski D."/>
            <person name="Kautmanova I."/>
            <person name="Kiss B."/>
            <person name="Kocsube S."/>
            <person name="Kotiranta H."/>
            <person name="LaButti K.M."/>
            <person name="Lechner B.E."/>
            <person name="Liimatainen K."/>
            <person name="Lipzen A."/>
            <person name="Lukacs Z."/>
            <person name="Mihaltcheva S."/>
            <person name="Morgado L.N."/>
            <person name="Niskanen T."/>
            <person name="Noordeloos M.E."/>
            <person name="Ohm R.A."/>
            <person name="Ortiz-Santana B."/>
            <person name="Ovrebo C."/>
            <person name="Racz N."/>
            <person name="Riley R."/>
            <person name="Savchenko A."/>
            <person name="Shiryaev A."/>
            <person name="Soop K."/>
            <person name="Spirin V."/>
            <person name="Szebenyi C."/>
            <person name="Tomsovsky M."/>
            <person name="Tulloss R.E."/>
            <person name="Uehling J."/>
            <person name="Grigoriev I.V."/>
            <person name="Vagvolgyi C."/>
            <person name="Papp T."/>
            <person name="Martin F.M."/>
            <person name="Miettinen O."/>
            <person name="Hibbett D.S."/>
            <person name="Nagy L.G."/>
        </authorList>
    </citation>
    <scope>NUCLEOTIDE SEQUENCE [LARGE SCALE GENOMIC DNA]</scope>
    <source>
        <strain evidence="1 2">NL-1719</strain>
    </source>
</reference>
<sequence>MRCADSLQPLLFLGYHGLPVRRRIECHVNSPKIRRPWPIFARDTSLEVVCQLNFPHPKQTKFALGDSIPSSIPTMRVQKYLVLLPIFGRIIWQLTSPKPLNSPPVFYTDQEAFATFETHAYEVLAGRAQSRVGNCDEEEDGDTPTENEDTSDEESEGDIFPLDVFGRRSPSFIPVYGPQTYYPWA</sequence>
<evidence type="ECO:0000313" key="1">
    <source>
        <dbReference type="EMBL" id="TFK63479.1"/>
    </source>
</evidence>
<gene>
    <name evidence="1" type="ORF">BDN72DRAFT_963874</name>
</gene>
<proteinExistence type="predicted"/>
<accession>A0ACD3ADK2</accession>
<name>A0ACD3ADK2_9AGAR</name>
<keyword evidence="2" id="KW-1185">Reference proteome</keyword>
<dbReference type="Proteomes" id="UP000308600">
    <property type="component" value="Unassembled WGS sequence"/>
</dbReference>
<protein>
    <submittedName>
        <fullName evidence="1">Uncharacterized protein</fullName>
    </submittedName>
</protein>
<organism evidence="1 2">
    <name type="scientific">Pluteus cervinus</name>
    <dbReference type="NCBI Taxonomy" id="181527"/>
    <lineage>
        <taxon>Eukaryota</taxon>
        <taxon>Fungi</taxon>
        <taxon>Dikarya</taxon>
        <taxon>Basidiomycota</taxon>
        <taxon>Agaricomycotina</taxon>
        <taxon>Agaricomycetes</taxon>
        <taxon>Agaricomycetidae</taxon>
        <taxon>Agaricales</taxon>
        <taxon>Pluteineae</taxon>
        <taxon>Pluteaceae</taxon>
        <taxon>Pluteus</taxon>
    </lineage>
</organism>
<dbReference type="EMBL" id="ML208520">
    <property type="protein sequence ID" value="TFK63479.1"/>
    <property type="molecule type" value="Genomic_DNA"/>
</dbReference>